<protein>
    <submittedName>
        <fullName evidence="1">Nitrogen fixation nifHD region GlnB-like protein 1</fullName>
    </submittedName>
</protein>
<name>A0AA35WD82_GEOBA</name>
<evidence type="ECO:0000313" key="1">
    <source>
        <dbReference type="EMBL" id="CAI8009042.1"/>
    </source>
</evidence>
<comment type="caution">
    <text evidence="1">The sequence shown here is derived from an EMBL/GenBank/DDBJ whole genome shotgun (WGS) entry which is preliminary data.</text>
</comment>
<organism evidence="1 2">
    <name type="scientific">Geodia barretti</name>
    <name type="common">Barrett's horny sponge</name>
    <dbReference type="NCBI Taxonomy" id="519541"/>
    <lineage>
        <taxon>Eukaryota</taxon>
        <taxon>Metazoa</taxon>
        <taxon>Porifera</taxon>
        <taxon>Demospongiae</taxon>
        <taxon>Heteroscleromorpha</taxon>
        <taxon>Tetractinellida</taxon>
        <taxon>Astrophorina</taxon>
        <taxon>Geodiidae</taxon>
        <taxon>Geodia</taxon>
    </lineage>
</organism>
<keyword evidence="2" id="KW-1185">Reference proteome</keyword>
<sequence length="117" mass="12494">MIKIEAVVRPERVNVVLEAMVEAGCRGYSYYNVTGRGQQQGVEVFTGRGGQVMSRASVPKTVIVTVVRDDQKDAVIGAILSSARSQGEGAIGDGKIFITPVTEVVRIRTGERDSAAL</sequence>
<accession>A0AA35WD82</accession>
<proteinExistence type="predicted"/>
<dbReference type="GO" id="GO:0005524">
    <property type="term" value="F:ATP binding"/>
    <property type="evidence" value="ECO:0007669"/>
    <property type="project" value="TreeGrafter"/>
</dbReference>
<dbReference type="Proteomes" id="UP001174909">
    <property type="component" value="Unassembled WGS sequence"/>
</dbReference>
<dbReference type="GO" id="GO:0030234">
    <property type="term" value="F:enzyme regulator activity"/>
    <property type="evidence" value="ECO:0007669"/>
    <property type="project" value="InterPro"/>
</dbReference>
<dbReference type="Gene3D" id="3.30.70.120">
    <property type="match status" value="1"/>
</dbReference>
<dbReference type="PANTHER" id="PTHR30115">
    <property type="entry name" value="NITROGEN REGULATORY PROTEIN P-II"/>
    <property type="match status" value="1"/>
</dbReference>
<dbReference type="InterPro" id="IPR015867">
    <property type="entry name" value="N-reg_PII/ATP_PRibTrfase_C"/>
</dbReference>
<dbReference type="SUPFAM" id="SSF54913">
    <property type="entry name" value="GlnB-like"/>
    <property type="match status" value="1"/>
</dbReference>
<dbReference type="Pfam" id="PF00543">
    <property type="entry name" value="P-II"/>
    <property type="match status" value="1"/>
</dbReference>
<dbReference type="InterPro" id="IPR002187">
    <property type="entry name" value="N-reg_PII"/>
</dbReference>
<reference evidence="1" key="1">
    <citation type="submission" date="2023-03" db="EMBL/GenBank/DDBJ databases">
        <authorList>
            <person name="Steffen K."/>
            <person name="Cardenas P."/>
        </authorList>
    </citation>
    <scope>NUCLEOTIDE SEQUENCE</scope>
</reference>
<dbReference type="SMART" id="SM00938">
    <property type="entry name" value="P-II"/>
    <property type="match status" value="1"/>
</dbReference>
<dbReference type="GO" id="GO:0006808">
    <property type="term" value="P:regulation of nitrogen utilization"/>
    <property type="evidence" value="ECO:0007669"/>
    <property type="project" value="InterPro"/>
</dbReference>
<dbReference type="PROSITE" id="PS51343">
    <property type="entry name" value="PII_GLNB_DOM"/>
    <property type="match status" value="1"/>
</dbReference>
<dbReference type="InterPro" id="IPR011322">
    <property type="entry name" value="N-reg_PII-like_a/b"/>
</dbReference>
<dbReference type="PANTHER" id="PTHR30115:SF11">
    <property type="entry name" value="NITROGEN REGULATORY PROTEIN P-II HOMOLOG"/>
    <property type="match status" value="1"/>
</dbReference>
<dbReference type="EMBL" id="CASHTH010000918">
    <property type="protein sequence ID" value="CAI8009042.1"/>
    <property type="molecule type" value="Genomic_DNA"/>
</dbReference>
<dbReference type="AlphaFoldDB" id="A0AA35WD82"/>
<dbReference type="GO" id="GO:0005829">
    <property type="term" value="C:cytosol"/>
    <property type="evidence" value="ECO:0007669"/>
    <property type="project" value="TreeGrafter"/>
</dbReference>
<gene>
    <name evidence="1" type="ORF">GBAR_LOCUS6125</name>
</gene>
<evidence type="ECO:0000313" key="2">
    <source>
        <dbReference type="Proteomes" id="UP001174909"/>
    </source>
</evidence>
<dbReference type="PRINTS" id="PR00340">
    <property type="entry name" value="PIIGLNB"/>
</dbReference>